<evidence type="ECO:0000256" key="7">
    <source>
        <dbReference type="ARBA" id="ARBA00022989"/>
    </source>
</evidence>
<evidence type="ECO:0000256" key="4">
    <source>
        <dbReference type="ARBA" id="ARBA00022475"/>
    </source>
</evidence>
<feature type="domain" description="ABC transmembrane type-2" evidence="10">
    <location>
        <begin position="30"/>
        <end position="254"/>
    </location>
</feature>
<dbReference type="GO" id="GO:0015920">
    <property type="term" value="P:lipopolysaccharide transport"/>
    <property type="evidence" value="ECO:0007669"/>
    <property type="project" value="TreeGrafter"/>
</dbReference>
<keyword evidence="5" id="KW-0997">Cell inner membrane</keyword>
<comment type="subcellular location">
    <subcellularLocation>
        <location evidence="1 9">Cell inner membrane</location>
        <topology evidence="1 9">Multi-pass membrane protein</topology>
    </subcellularLocation>
</comment>
<keyword evidence="7 9" id="KW-1133">Transmembrane helix</keyword>
<feature type="transmembrane region" description="Helical" evidence="9">
    <location>
        <begin position="61"/>
        <end position="78"/>
    </location>
</feature>
<accession>A0A2X0QRH0</accession>
<keyword evidence="8 9" id="KW-0472">Membrane</keyword>
<name>A0A2X0QRH0_9PROT</name>
<dbReference type="InterPro" id="IPR047817">
    <property type="entry name" value="ABC2_TM_bact-type"/>
</dbReference>
<evidence type="ECO:0000256" key="9">
    <source>
        <dbReference type="RuleBase" id="RU361157"/>
    </source>
</evidence>
<dbReference type="PANTHER" id="PTHR30413:SF8">
    <property type="entry name" value="TRANSPORT PERMEASE PROTEIN"/>
    <property type="match status" value="1"/>
</dbReference>
<evidence type="ECO:0000256" key="2">
    <source>
        <dbReference type="ARBA" id="ARBA00007783"/>
    </source>
</evidence>
<dbReference type="GO" id="GO:0005886">
    <property type="term" value="C:plasma membrane"/>
    <property type="evidence" value="ECO:0007669"/>
    <property type="project" value="UniProtKB-SubCell"/>
</dbReference>
<evidence type="ECO:0000259" key="10">
    <source>
        <dbReference type="PROSITE" id="PS51012"/>
    </source>
</evidence>
<feature type="transmembrane region" description="Helical" evidence="9">
    <location>
        <begin position="177"/>
        <end position="198"/>
    </location>
</feature>
<dbReference type="GO" id="GO:0140359">
    <property type="term" value="F:ABC-type transporter activity"/>
    <property type="evidence" value="ECO:0007669"/>
    <property type="project" value="InterPro"/>
</dbReference>
<feature type="transmembrane region" description="Helical" evidence="9">
    <location>
        <begin position="32"/>
        <end position="54"/>
    </location>
</feature>
<gene>
    <name evidence="11" type="ORF">NITFAB_0258</name>
</gene>
<comment type="similarity">
    <text evidence="2 9">Belongs to the ABC-2 integral membrane protein family.</text>
</comment>
<keyword evidence="3 9" id="KW-0813">Transport</keyword>
<organism evidence="11">
    <name type="scientific">Candidatus Nitrotoga fabula</name>
    <dbReference type="NCBI Taxonomy" id="2182327"/>
    <lineage>
        <taxon>Bacteria</taxon>
        <taxon>Pseudomonadati</taxon>
        <taxon>Pseudomonadota</taxon>
        <taxon>Betaproteobacteria</taxon>
        <taxon>Nitrosomonadales</taxon>
        <taxon>Gallionellaceae</taxon>
        <taxon>Candidatus Nitrotoga</taxon>
    </lineage>
</organism>
<evidence type="ECO:0000313" key="11">
    <source>
        <dbReference type="EMBL" id="SPS04669.1"/>
    </source>
</evidence>
<evidence type="ECO:0000256" key="1">
    <source>
        <dbReference type="ARBA" id="ARBA00004429"/>
    </source>
</evidence>
<dbReference type="Pfam" id="PF01061">
    <property type="entry name" value="ABC2_membrane"/>
    <property type="match status" value="1"/>
</dbReference>
<feature type="transmembrane region" description="Helical" evidence="9">
    <location>
        <begin position="107"/>
        <end position="133"/>
    </location>
</feature>
<dbReference type="PROSITE" id="PS51012">
    <property type="entry name" value="ABC_TM2"/>
    <property type="match status" value="1"/>
</dbReference>
<reference evidence="11" key="1">
    <citation type="submission" date="2018-05" db="EMBL/GenBank/DDBJ databases">
        <authorList>
            <person name="Lanie J.A."/>
            <person name="Ng W.-L."/>
            <person name="Kazmierczak K.M."/>
            <person name="Andrzejewski T.M."/>
            <person name="Davidsen T.M."/>
            <person name="Wayne K.J."/>
            <person name="Tettelin H."/>
            <person name="Glass J.I."/>
            <person name="Rusch D."/>
            <person name="Podicherti R."/>
            <person name="Tsui H.-C.T."/>
            <person name="Winkler M.E."/>
        </authorList>
    </citation>
    <scope>NUCLEOTIDE SEQUENCE</scope>
    <source>
        <strain evidence="11">KNB</strain>
    </source>
</reference>
<dbReference type="AlphaFoldDB" id="A0A2X0QRH0"/>
<dbReference type="PANTHER" id="PTHR30413">
    <property type="entry name" value="INNER MEMBRANE TRANSPORT PERMEASE"/>
    <property type="match status" value="1"/>
</dbReference>
<evidence type="ECO:0000256" key="3">
    <source>
        <dbReference type="ARBA" id="ARBA00022448"/>
    </source>
</evidence>
<dbReference type="InterPro" id="IPR013525">
    <property type="entry name" value="ABC2_TM"/>
</dbReference>
<evidence type="ECO:0000256" key="5">
    <source>
        <dbReference type="ARBA" id="ARBA00022519"/>
    </source>
</evidence>
<keyword evidence="6 9" id="KW-0812">Transmembrane</keyword>
<proteinExistence type="inferred from homology"/>
<evidence type="ECO:0000256" key="6">
    <source>
        <dbReference type="ARBA" id="ARBA00022692"/>
    </source>
</evidence>
<sequence length="262" mass="29379">MAIRKLWPYRWLLLNFLSREIKGRYIGSVSGAFWALLHPLALLAVYALVFTVIFRVKFPELAGHSFILFVAVALWPWLSFQEGAQRGAVAVQNGSGLVKKVAFPHELLVHASVLSTYVVHVGGFLLVLAVLALSGSDLHLLSLPLVLLLLCMQFLFTSGLSLILAALQVLLKDVEHLLAPLFMIWFYATPVLYPASLVPPQIQQVMVWNPFSYFIGRIRDLLMTGNSQIGWQDAVMLAACLAVFTAGRWFFNRLSPYFEDFL</sequence>
<feature type="transmembrane region" description="Helical" evidence="9">
    <location>
        <begin position="145"/>
        <end position="171"/>
    </location>
</feature>
<evidence type="ECO:0000256" key="8">
    <source>
        <dbReference type="ARBA" id="ARBA00023136"/>
    </source>
</evidence>
<dbReference type="EMBL" id="LS423452">
    <property type="protein sequence ID" value="SPS04669.1"/>
    <property type="molecule type" value="Genomic_DNA"/>
</dbReference>
<feature type="transmembrane region" description="Helical" evidence="9">
    <location>
        <begin position="229"/>
        <end position="251"/>
    </location>
</feature>
<protein>
    <recommendedName>
        <fullName evidence="9">Transport permease protein</fullName>
    </recommendedName>
</protein>
<keyword evidence="4 9" id="KW-1003">Cell membrane</keyword>